<feature type="region of interest" description="Disordered" evidence="1">
    <location>
        <begin position="1"/>
        <end position="97"/>
    </location>
</feature>
<evidence type="ECO:0000313" key="3">
    <source>
        <dbReference type="Proteomes" id="UP001148018"/>
    </source>
</evidence>
<evidence type="ECO:0008006" key="4">
    <source>
        <dbReference type="Google" id="ProtNLM"/>
    </source>
</evidence>
<dbReference type="PANTHER" id="PTHR21838">
    <property type="entry name" value="COILED-COIL DOMAIN-CONTAINING PROTEIN 137"/>
    <property type="match status" value="1"/>
</dbReference>
<feature type="compositionally biased region" description="Basic and acidic residues" evidence="1">
    <location>
        <begin position="117"/>
        <end position="144"/>
    </location>
</feature>
<evidence type="ECO:0000313" key="2">
    <source>
        <dbReference type="EMBL" id="KAJ3601520.1"/>
    </source>
</evidence>
<dbReference type="GO" id="GO:0005634">
    <property type="term" value="C:nucleus"/>
    <property type="evidence" value="ECO:0007669"/>
    <property type="project" value="TreeGrafter"/>
</dbReference>
<feature type="compositionally biased region" description="Pro residues" evidence="1">
    <location>
        <begin position="64"/>
        <end position="78"/>
    </location>
</feature>
<protein>
    <recommendedName>
        <fullName evidence="4">Coiled-coil domain-containing protein 137</fullName>
    </recommendedName>
</protein>
<reference evidence="2" key="1">
    <citation type="submission" date="2022-07" db="EMBL/GenBank/DDBJ databases">
        <title>Chromosome-level genome of Muraenolepis orangiensis.</title>
        <authorList>
            <person name="Kim J."/>
        </authorList>
    </citation>
    <scope>NUCLEOTIDE SEQUENCE</scope>
    <source>
        <strain evidence="2">KU_S4_2022</strain>
        <tissue evidence="2">Muscle</tissue>
    </source>
</reference>
<sequence length="257" mass="29543">MGKKKHGGKAGPKDQREETKPGREVSLSDNLDQVPFRLREIMKSQELMKKKKGKPTSKKTKAPVPKPRPGHPRPPPVGDIPVPHFKRGKQESKKAYLSRMDQEVDHVLYLTKNQVQRKPELNEDQTEKTTKNKSQSKIEHNKERLQRLKYKRLKGQEKELERTMFTDTVKFGEVVLAPPTLSAKPRKAPIKNMLSKGLLLNSLLGQTSVSTVAPSMARKRIMEEERQRVVEAYRHLKRQKNRQNELKAAALKTLKNL</sequence>
<proteinExistence type="predicted"/>
<accession>A0A9Q0E9U6</accession>
<feature type="compositionally biased region" description="Basic and acidic residues" evidence="1">
    <location>
        <begin position="11"/>
        <end position="23"/>
    </location>
</feature>
<dbReference type="PANTHER" id="PTHR21838:SF2">
    <property type="entry name" value="COILED-COIL DOMAIN-CONTAINING PROTEIN 137"/>
    <property type="match status" value="1"/>
</dbReference>
<dbReference type="EMBL" id="JANIIK010000047">
    <property type="protein sequence ID" value="KAJ3601520.1"/>
    <property type="molecule type" value="Genomic_DNA"/>
</dbReference>
<feature type="compositionally biased region" description="Basic and acidic residues" evidence="1">
    <location>
        <begin position="88"/>
        <end position="97"/>
    </location>
</feature>
<feature type="compositionally biased region" description="Basic residues" evidence="1">
    <location>
        <begin position="49"/>
        <end position="61"/>
    </location>
</feature>
<dbReference type="OrthoDB" id="5876637at2759"/>
<dbReference type="AlphaFoldDB" id="A0A9Q0E9U6"/>
<organism evidence="2 3">
    <name type="scientific">Muraenolepis orangiensis</name>
    <name type="common">Patagonian moray cod</name>
    <dbReference type="NCBI Taxonomy" id="630683"/>
    <lineage>
        <taxon>Eukaryota</taxon>
        <taxon>Metazoa</taxon>
        <taxon>Chordata</taxon>
        <taxon>Craniata</taxon>
        <taxon>Vertebrata</taxon>
        <taxon>Euteleostomi</taxon>
        <taxon>Actinopterygii</taxon>
        <taxon>Neopterygii</taxon>
        <taxon>Teleostei</taxon>
        <taxon>Neoteleostei</taxon>
        <taxon>Acanthomorphata</taxon>
        <taxon>Zeiogadaria</taxon>
        <taxon>Gadariae</taxon>
        <taxon>Gadiformes</taxon>
        <taxon>Muraenolepidoidei</taxon>
        <taxon>Muraenolepididae</taxon>
        <taxon>Muraenolepis</taxon>
    </lineage>
</organism>
<feature type="compositionally biased region" description="Basic and acidic residues" evidence="1">
    <location>
        <begin position="37"/>
        <end position="48"/>
    </location>
</feature>
<dbReference type="Proteomes" id="UP001148018">
    <property type="component" value="Unassembled WGS sequence"/>
</dbReference>
<gene>
    <name evidence="2" type="ORF">NHX12_032488</name>
</gene>
<comment type="caution">
    <text evidence="2">The sequence shown here is derived from an EMBL/GenBank/DDBJ whole genome shotgun (WGS) entry which is preliminary data.</text>
</comment>
<evidence type="ECO:0000256" key="1">
    <source>
        <dbReference type="SAM" id="MobiDB-lite"/>
    </source>
</evidence>
<feature type="region of interest" description="Disordered" evidence="1">
    <location>
        <begin position="115"/>
        <end position="144"/>
    </location>
</feature>
<keyword evidence="3" id="KW-1185">Reference proteome</keyword>
<name>A0A9Q0E9U6_9TELE</name>
<dbReference type="InterPro" id="IPR026680">
    <property type="entry name" value="CCDC137"/>
</dbReference>